<feature type="transmembrane region" description="Helical" evidence="6">
    <location>
        <begin position="143"/>
        <end position="162"/>
    </location>
</feature>
<comment type="similarity">
    <text evidence="2 6">Belongs to the BI1 family.</text>
</comment>
<organism evidence="7">
    <name type="scientific">Methyloraptor flagellatus</name>
    <dbReference type="NCBI Taxonomy" id="3162530"/>
    <lineage>
        <taxon>Bacteria</taxon>
        <taxon>Pseudomonadati</taxon>
        <taxon>Pseudomonadota</taxon>
        <taxon>Alphaproteobacteria</taxon>
        <taxon>Hyphomicrobiales</taxon>
        <taxon>Ancalomicrobiaceae</taxon>
        <taxon>Methyloraptor</taxon>
    </lineage>
</organism>
<evidence type="ECO:0000256" key="1">
    <source>
        <dbReference type="ARBA" id="ARBA00004141"/>
    </source>
</evidence>
<evidence type="ECO:0000256" key="5">
    <source>
        <dbReference type="ARBA" id="ARBA00023136"/>
    </source>
</evidence>
<dbReference type="KEGG" id="mflg:ABS361_20505"/>
<name>A0AAU7XJP5_9HYPH</name>
<feature type="transmembrane region" description="Helical" evidence="6">
    <location>
        <begin position="199"/>
        <end position="215"/>
    </location>
</feature>
<evidence type="ECO:0000256" key="4">
    <source>
        <dbReference type="ARBA" id="ARBA00022989"/>
    </source>
</evidence>
<dbReference type="AlphaFoldDB" id="A0AAU7XJP5"/>
<dbReference type="EMBL" id="CP158568">
    <property type="protein sequence ID" value="XBY46971.1"/>
    <property type="molecule type" value="Genomic_DNA"/>
</dbReference>
<dbReference type="GO" id="GO:0005886">
    <property type="term" value="C:plasma membrane"/>
    <property type="evidence" value="ECO:0007669"/>
    <property type="project" value="TreeGrafter"/>
</dbReference>
<dbReference type="Pfam" id="PF01027">
    <property type="entry name" value="Bax1-I"/>
    <property type="match status" value="1"/>
</dbReference>
<dbReference type="InterPro" id="IPR006214">
    <property type="entry name" value="Bax_inhibitor_1-related"/>
</dbReference>
<feature type="transmembrane region" description="Helical" evidence="6">
    <location>
        <begin position="174"/>
        <end position="193"/>
    </location>
</feature>
<accession>A0AAU7XJP5</accession>
<evidence type="ECO:0000256" key="2">
    <source>
        <dbReference type="ARBA" id="ARBA00010350"/>
    </source>
</evidence>
<protein>
    <submittedName>
        <fullName evidence="7">Bax inhibitor-1/YccA family protein</fullName>
    </submittedName>
</protein>
<proteinExistence type="inferred from homology"/>
<keyword evidence="4 6" id="KW-1133">Transmembrane helix</keyword>
<feature type="transmembrane region" description="Helical" evidence="6">
    <location>
        <begin position="80"/>
        <end position="106"/>
    </location>
</feature>
<evidence type="ECO:0000313" key="7">
    <source>
        <dbReference type="EMBL" id="XBY46971.1"/>
    </source>
</evidence>
<gene>
    <name evidence="7" type="ORF">ABS361_20505</name>
</gene>
<dbReference type="CDD" id="cd10432">
    <property type="entry name" value="BI-1-like_bacterial"/>
    <property type="match status" value="1"/>
</dbReference>
<comment type="subcellular location">
    <subcellularLocation>
        <location evidence="1">Membrane</location>
        <topology evidence="1">Multi-pass membrane protein</topology>
    </subcellularLocation>
</comment>
<dbReference type="PANTHER" id="PTHR23291">
    <property type="entry name" value="BAX INHIBITOR-RELATED"/>
    <property type="match status" value="1"/>
</dbReference>
<reference evidence="7" key="1">
    <citation type="submission" date="2024-06" db="EMBL/GenBank/DDBJ databases">
        <title>Methylostella associata gen. nov., sp. nov., a novel Ancalomicrobiaceae-affiliated facultatively methylotrophic bacteria that feed on methanotrophs of the genus Methylococcus.</title>
        <authorList>
            <person name="Saltykova V."/>
            <person name="Danilova O.V."/>
            <person name="Oshkin I.Y."/>
            <person name="Belova S.E."/>
            <person name="Pimenov N.V."/>
            <person name="Dedysh S.N."/>
        </authorList>
    </citation>
    <scope>NUCLEOTIDE SEQUENCE</scope>
    <source>
        <strain evidence="7">S20</strain>
    </source>
</reference>
<evidence type="ECO:0000256" key="6">
    <source>
        <dbReference type="RuleBase" id="RU004379"/>
    </source>
</evidence>
<keyword evidence="5 6" id="KW-0472">Membrane</keyword>
<feature type="transmembrane region" description="Helical" evidence="6">
    <location>
        <begin position="236"/>
        <end position="262"/>
    </location>
</feature>
<sequence length="267" mass="28610">MSTMSNYTNPQARFGSTATRSDLGIDQGLRAYMISIYNYMAIGVAITGLAAMIVYSLSVTTPGAADAVANVGRGMALTQVGYALFVSPLKYVIMLAPIGLVFLLGFRVDRMQPTTAQGVFWLYAALVGVSLATIFLVYTHASIARVFFISAASFAGLSLYGYTTQRSLSGMGSFLMMGLIGIIIAGLVNIFLASSALQFAISVIGVLVFAGLTAYDTQRLKEEYIYAIQGADEATIGRSAVMGALSLYLNFINLFMMLLQLFGQKQE</sequence>
<dbReference type="PANTHER" id="PTHR23291:SF50">
    <property type="entry name" value="PROTEIN LIFEGUARD 4"/>
    <property type="match status" value="1"/>
</dbReference>
<feature type="transmembrane region" description="Helical" evidence="6">
    <location>
        <begin position="118"/>
        <end position="137"/>
    </location>
</feature>
<feature type="transmembrane region" description="Helical" evidence="6">
    <location>
        <begin position="36"/>
        <end position="60"/>
    </location>
</feature>
<keyword evidence="3 6" id="KW-0812">Transmembrane</keyword>
<evidence type="ECO:0000256" key="3">
    <source>
        <dbReference type="ARBA" id="ARBA00022692"/>
    </source>
</evidence>